<feature type="domain" description="RNase H type-1" evidence="1">
    <location>
        <begin position="143"/>
        <end position="234"/>
    </location>
</feature>
<evidence type="ECO:0000313" key="4">
    <source>
        <dbReference type="Proteomes" id="UP000525078"/>
    </source>
</evidence>
<evidence type="ECO:0000313" key="2">
    <source>
        <dbReference type="EMBL" id="KAF4373729.1"/>
    </source>
</evidence>
<comment type="caution">
    <text evidence="2">The sequence shown here is derived from an EMBL/GenBank/DDBJ whole genome shotgun (WGS) entry which is preliminary data.</text>
</comment>
<evidence type="ECO:0000259" key="1">
    <source>
        <dbReference type="Pfam" id="PF13456"/>
    </source>
</evidence>
<protein>
    <recommendedName>
        <fullName evidence="1">RNase H type-1 domain-containing protein</fullName>
    </recommendedName>
</protein>
<evidence type="ECO:0000313" key="5">
    <source>
        <dbReference type="Proteomes" id="UP000583929"/>
    </source>
</evidence>
<proteinExistence type="predicted"/>
<reference evidence="4 5" key="1">
    <citation type="journal article" date="2020" name="bioRxiv">
        <title>Sequence and annotation of 42 cannabis genomes reveals extensive copy number variation in cannabinoid synthesis and pathogen resistance genes.</title>
        <authorList>
            <person name="Mckernan K.J."/>
            <person name="Helbert Y."/>
            <person name="Kane L.T."/>
            <person name="Ebling H."/>
            <person name="Zhang L."/>
            <person name="Liu B."/>
            <person name="Eaton Z."/>
            <person name="Mclaughlin S."/>
            <person name="Kingan S."/>
            <person name="Baybayan P."/>
            <person name="Concepcion G."/>
            <person name="Jordan M."/>
            <person name="Riva A."/>
            <person name="Barbazuk W."/>
            <person name="Harkins T."/>
        </authorList>
    </citation>
    <scope>NUCLEOTIDE SEQUENCE [LARGE SCALE GENOMIC DNA]</scope>
    <source>
        <strain evidence="4 5">cv. Jamaican Lion 4</strain>
        <strain evidence="2">Father</strain>
        <strain evidence="3">Mother</strain>
        <tissue evidence="2">Leaf</tissue>
    </source>
</reference>
<evidence type="ECO:0000313" key="3">
    <source>
        <dbReference type="EMBL" id="KAF4378239.1"/>
    </source>
</evidence>
<gene>
    <name evidence="3" type="ORF">F8388_010678</name>
    <name evidence="2" type="ORF">G4B88_030072</name>
</gene>
<name>A0A7J6FVL2_CANSA</name>
<dbReference type="Proteomes" id="UP000583929">
    <property type="component" value="Unassembled WGS sequence"/>
</dbReference>
<accession>A0A7J6FVL2</accession>
<dbReference type="InterPro" id="IPR002156">
    <property type="entry name" value="RNaseH_domain"/>
</dbReference>
<dbReference type="EMBL" id="JAATIQ010000176">
    <property type="protein sequence ID" value="KAF4373729.1"/>
    <property type="molecule type" value="Genomic_DNA"/>
</dbReference>
<dbReference type="Proteomes" id="UP000525078">
    <property type="component" value="Unassembled WGS sequence"/>
</dbReference>
<keyword evidence="5" id="KW-1185">Reference proteome</keyword>
<dbReference type="GO" id="GO:0003676">
    <property type="term" value="F:nucleic acid binding"/>
    <property type="evidence" value="ECO:0007669"/>
    <property type="project" value="InterPro"/>
</dbReference>
<dbReference type="AlphaFoldDB" id="A0A7J6FVL2"/>
<organism evidence="2 5">
    <name type="scientific">Cannabis sativa</name>
    <name type="common">Hemp</name>
    <name type="synonym">Marijuana</name>
    <dbReference type="NCBI Taxonomy" id="3483"/>
    <lineage>
        <taxon>Eukaryota</taxon>
        <taxon>Viridiplantae</taxon>
        <taxon>Streptophyta</taxon>
        <taxon>Embryophyta</taxon>
        <taxon>Tracheophyta</taxon>
        <taxon>Spermatophyta</taxon>
        <taxon>Magnoliopsida</taxon>
        <taxon>eudicotyledons</taxon>
        <taxon>Gunneridae</taxon>
        <taxon>Pentapetalae</taxon>
        <taxon>rosids</taxon>
        <taxon>fabids</taxon>
        <taxon>Rosales</taxon>
        <taxon>Cannabaceae</taxon>
        <taxon>Cannabis</taxon>
    </lineage>
</organism>
<sequence length="238" mass="25889">MADYSSVVAPDCTPAAAEQMNSPAPSIVSGDISSLNSSTHFSDPYLHPSATVSPSGELSQPELVEPAATAPTDLPGTPDLVPNNFSHTRSGRVVHKPSYLNEYHCYLASTNLSKLAKVSFVTTHPLSQRWREENVKIGEMETVRDGVGAIVAGLCSHFVGASTPIYAKAKALQATLSWGVVMHFPLKAVESDCQALVNKIKHKWKDQSFLLNLVQLLQNYLSSFPNVSLNYISRMIMF</sequence>
<dbReference type="Pfam" id="PF13456">
    <property type="entry name" value="RVT_3"/>
    <property type="match status" value="1"/>
</dbReference>
<dbReference type="GO" id="GO:0004523">
    <property type="term" value="F:RNA-DNA hybrid ribonuclease activity"/>
    <property type="evidence" value="ECO:0007669"/>
    <property type="project" value="InterPro"/>
</dbReference>
<dbReference type="EMBL" id="JAATIP010000075">
    <property type="protein sequence ID" value="KAF4378239.1"/>
    <property type="molecule type" value="Genomic_DNA"/>
</dbReference>